<name>A0AAE0GFT0_9CHLO</name>
<dbReference type="SUPFAM" id="SSF51126">
    <property type="entry name" value="Pectin lyase-like"/>
    <property type="match status" value="1"/>
</dbReference>
<feature type="non-terminal residue" evidence="2">
    <location>
        <position position="340"/>
    </location>
</feature>
<dbReference type="Pfam" id="PF13229">
    <property type="entry name" value="Beta_helix"/>
    <property type="match status" value="1"/>
</dbReference>
<evidence type="ECO:0000313" key="3">
    <source>
        <dbReference type="Proteomes" id="UP001190700"/>
    </source>
</evidence>
<evidence type="ECO:0000313" key="2">
    <source>
        <dbReference type="EMBL" id="KAK3277243.1"/>
    </source>
</evidence>
<dbReference type="Proteomes" id="UP001190700">
    <property type="component" value="Unassembled WGS sequence"/>
</dbReference>
<accession>A0AAE0GFT0</accession>
<dbReference type="PANTHER" id="PTHR11319">
    <property type="entry name" value="G PROTEIN-COUPLED RECEPTOR-RELATED"/>
    <property type="match status" value="1"/>
</dbReference>
<gene>
    <name evidence="2" type="ORF">CYMTET_14741</name>
</gene>
<dbReference type="PANTHER" id="PTHR11319:SF35">
    <property type="entry name" value="OUTER MEMBRANE PROTEIN PMPC-RELATED"/>
    <property type="match status" value="1"/>
</dbReference>
<dbReference type="InterPro" id="IPR039448">
    <property type="entry name" value="Beta_helix"/>
</dbReference>
<evidence type="ECO:0000259" key="1">
    <source>
        <dbReference type="Pfam" id="PF13229"/>
    </source>
</evidence>
<reference evidence="2 3" key="1">
    <citation type="journal article" date="2015" name="Genome Biol. Evol.">
        <title>Comparative Genomics of a Bacterivorous Green Alga Reveals Evolutionary Causalities and Consequences of Phago-Mixotrophic Mode of Nutrition.</title>
        <authorList>
            <person name="Burns J.A."/>
            <person name="Paasch A."/>
            <person name="Narechania A."/>
            <person name="Kim E."/>
        </authorList>
    </citation>
    <scope>NUCLEOTIDE SEQUENCE [LARGE SCALE GENOMIC DNA]</scope>
    <source>
        <strain evidence="2 3">PLY_AMNH</strain>
    </source>
</reference>
<protein>
    <recommendedName>
        <fullName evidence="1">Right handed beta helix domain-containing protein</fullName>
    </recommendedName>
</protein>
<dbReference type="AlphaFoldDB" id="A0AAE0GFT0"/>
<proteinExistence type="predicted"/>
<comment type="caution">
    <text evidence="2">The sequence shown here is derived from an EMBL/GenBank/DDBJ whole genome shotgun (WGS) entry which is preliminary data.</text>
</comment>
<dbReference type="InterPro" id="IPR011050">
    <property type="entry name" value="Pectin_lyase_fold/virulence"/>
</dbReference>
<sequence>MWDFGAGLHVHWSKAVFTASTLHDNVADDKGGAVLASNYSVVTAYSDVIISGNTAGTDGGGIYLIRQTWVELNSSSVLNNLASTGGGIAAYGGVRITLNNSEVARNQGYLSGGGISLMQLCSLSIFRSMVVENIAGSDGGGIFVYERSELQVSNCTLGSNEAGNGGSIALYFESSLVLSSHSTIFSSLVTGNGGAIWLNERSRAVINDTLMEANNAGGGNGGHFFLTTNSSVEMSDAVLIRGDALHMGGAVYANKGALVRLRRTHIAMNHAENGAGLFLDMYASAVVEEAFIFLNLAELHGGGGLVWADCTLTMRGSQVMGCAAKWHREVQTSGGGILVK</sequence>
<keyword evidence="3" id="KW-1185">Reference proteome</keyword>
<dbReference type="EMBL" id="LGRX02006200">
    <property type="protein sequence ID" value="KAK3277243.1"/>
    <property type="molecule type" value="Genomic_DNA"/>
</dbReference>
<feature type="domain" description="Right handed beta helix" evidence="1">
    <location>
        <begin position="14"/>
        <end position="171"/>
    </location>
</feature>
<organism evidence="2 3">
    <name type="scientific">Cymbomonas tetramitiformis</name>
    <dbReference type="NCBI Taxonomy" id="36881"/>
    <lineage>
        <taxon>Eukaryota</taxon>
        <taxon>Viridiplantae</taxon>
        <taxon>Chlorophyta</taxon>
        <taxon>Pyramimonadophyceae</taxon>
        <taxon>Pyramimonadales</taxon>
        <taxon>Pyramimonadaceae</taxon>
        <taxon>Cymbomonas</taxon>
    </lineage>
</organism>